<protein>
    <submittedName>
        <fullName evidence="1">Uncharacterized protein</fullName>
    </submittedName>
</protein>
<accession>A0A162B8P2</accession>
<dbReference type="PANTHER" id="PTHR33544">
    <property type="entry name" value="DUF4005 DOMAIN-CONTAINING PROTEIN-RELATED"/>
    <property type="match status" value="1"/>
</dbReference>
<proteinExistence type="predicted"/>
<dbReference type="EMBL" id="LNRQ01000001">
    <property type="protein sequence ID" value="KZN11393.1"/>
    <property type="molecule type" value="Genomic_DNA"/>
</dbReference>
<dbReference type="OMA" id="GLENMNT"/>
<dbReference type="Gramene" id="KZN11393">
    <property type="protein sequence ID" value="KZN11393"/>
    <property type="gene ID" value="DCAR_004049"/>
</dbReference>
<dbReference type="InterPro" id="IPR040344">
    <property type="entry name" value="At3g17950-like"/>
</dbReference>
<dbReference type="AlphaFoldDB" id="A0A162B8P2"/>
<gene>
    <name evidence="1" type="ORF">DCAR_004049</name>
</gene>
<reference evidence="1" key="1">
    <citation type="journal article" date="2016" name="Nat. Genet.">
        <title>A high-quality carrot genome assembly provides new insights into carotenoid accumulation and asterid genome evolution.</title>
        <authorList>
            <person name="Iorizzo M."/>
            <person name="Ellison S."/>
            <person name="Senalik D."/>
            <person name="Zeng P."/>
            <person name="Satapoomin P."/>
            <person name="Huang J."/>
            <person name="Bowman M."/>
            <person name="Iovene M."/>
            <person name="Sanseverino W."/>
            <person name="Cavagnaro P."/>
            <person name="Yildiz M."/>
            <person name="Macko-Podgorni A."/>
            <person name="Moranska E."/>
            <person name="Grzebelus E."/>
            <person name="Grzebelus D."/>
            <person name="Ashrafi H."/>
            <person name="Zheng Z."/>
            <person name="Cheng S."/>
            <person name="Spooner D."/>
            <person name="Van Deynze A."/>
            <person name="Simon P."/>
        </authorList>
    </citation>
    <scope>NUCLEOTIDE SEQUENCE [LARGE SCALE GENOMIC DNA]</scope>
    <source>
        <tissue evidence="1">Leaf</tissue>
    </source>
</reference>
<evidence type="ECO:0000313" key="1">
    <source>
        <dbReference type="EMBL" id="KZN11393.1"/>
    </source>
</evidence>
<name>A0A162B8P2_DAUCS</name>
<organism evidence="1">
    <name type="scientific">Daucus carota subsp. sativus</name>
    <name type="common">Carrot</name>
    <dbReference type="NCBI Taxonomy" id="79200"/>
    <lineage>
        <taxon>Eukaryota</taxon>
        <taxon>Viridiplantae</taxon>
        <taxon>Streptophyta</taxon>
        <taxon>Embryophyta</taxon>
        <taxon>Tracheophyta</taxon>
        <taxon>Spermatophyta</taxon>
        <taxon>Magnoliopsida</taxon>
        <taxon>eudicotyledons</taxon>
        <taxon>Gunneridae</taxon>
        <taxon>Pentapetalae</taxon>
        <taxon>asterids</taxon>
        <taxon>campanulids</taxon>
        <taxon>Apiales</taxon>
        <taxon>Apiaceae</taxon>
        <taxon>Apioideae</taxon>
        <taxon>Scandiceae</taxon>
        <taxon>Daucinae</taxon>
        <taxon>Daucus</taxon>
        <taxon>Daucus sect. Daucus</taxon>
    </lineage>
</organism>
<sequence>MALQDNLMRNGWPLGLENMNTRLLQAADSSPQAAVVASEPSSLHVPSSSFSSFSSSNLDTESTISFFADHSVTLGRLIGINPRSRQSLRFTNTMQAETEQEPGSIVSANGEKMMCRGICVPLLRNIMVMKCKSY</sequence>
<comment type="caution">
    <text evidence="1">The sequence shown here is derived from an EMBL/GenBank/DDBJ whole genome shotgun (WGS) entry which is preliminary data.</text>
</comment>
<dbReference type="PANTHER" id="PTHR33544:SF14">
    <property type="entry name" value="PROTEIN, PUTATIVE-RELATED"/>
    <property type="match status" value="1"/>
</dbReference>